<dbReference type="CDD" id="cd02958">
    <property type="entry name" value="UAS"/>
    <property type="match status" value="1"/>
</dbReference>
<proteinExistence type="predicted"/>
<dbReference type="Gene3D" id="3.40.30.10">
    <property type="entry name" value="Glutaredoxin"/>
    <property type="match status" value="1"/>
</dbReference>
<dbReference type="Pfam" id="PF13899">
    <property type="entry name" value="Thioredoxin_7"/>
    <property type="match status" value="1"/>
</dbReference>
<dbReference type="InterPro" id="IPR009060">
    <property type="entry name" value="UBA-like_sf"/>
</dbReference>
<dbReference type="Pfam" id="PF14555">
    <property type="entry name" value="UBA_4"/>
    <property type="match status" value="1"/>
</dbReference>
<dbReference type="SUPFAM" id="SSF52833">
    <property type="entry name" value="Thioredoxin-like"/>
    <property type="match status" value="1"/>
</dbReference>
<feature type="region of interest" description="Disordered" evidence="1">
    <location>
        <begin position="398"/>
        <end position="469"/>
    </location>
</feature>
<dbReference type="CDD" id="cd14273">
    <property type="entry name" value="UBA_TAP-C_like"/>
    <property type="match status" value="1"/>
</dbReference>
<keyword evidence="4" id="KW-1185">Reference proteome</keyword>
<dbReference type="GO" id="GO:0043161">
    <property type="term" value="P:proteasome-mediated ubiquitin-dependent protein catabolic process"/>
    <property type="evidence" value="ECO:0007669"/>
    <property type="project" value="TreeGrafter"/>
</dbReference>
<dbReference type="SMART" id="SM00594">
    <property type="entry name" value="UAS"/>
    <property type="match status" value="1"/>
</dbReference>
<evidence type="ECO:0000259" key="2">
    <source>
        <dbReference type="PROSITE" id="PS50033"/>
    </source>
</evidence>
<dbReference type="Gramene" id="PUZ76771">
    <property type="protein sequence ID" value="PUZ76771"/>
    <property type="gene ID" value="GQ55_1G316800"/>
</dbReference>
<dbReference type="GO" id="GO:0005634">
    <property type="term" value="C:nucleus"/>
    <property type="evidence" value="ECO:0007669"/>
    <property type="project" value="TreeGrafter"/>
</dbReference>
<name>A0A2T7F9L6_9POAL</name>
<feature type="compositionally biased region" description="Low complexity" evidence="1">
    <location>
        <begin position="410"/>
        <end position="444"/>
    </location>
</feature>
<evidence type="ECO:0000313" key="3">
    <source>
        <dbReference type="EMBL" id="PUZ76771.1"/>
    </source>
</evidence>
<feature type="region of interest" description="Disordered" evidence="1">
    <location>
        <begin position="107"/>
        <end position="208"/>
    </location>
</feature>
<dbReference type="SUPFAM" id="SSF54236">
    <property type="entry name" value="Ubiquitin-like"/>
    <property type="match status" value="1"/>
</dbReference>
<dbReference type="InterPro" id="IPR001012">
    <property type="entry name" value="UBX_dom"/>
</dbReference>
<dbReference type="InterPro" id="IPR050730">
    <property type="entry name" value="UBX_domain-protein"/>
</dbReference>
<dbReference type="PROSITE" id="PS50033">
    <property type="entry name" value="UBX"/>
    <property type="match status" value="1"/>
</dbReference>
<dbReference type="InterPro" id="IPR006577">
    <property type="entry name" value="UAS"/>
</dbReference>
<evidence type="ECO:0000313" key="4">
    <source>
        <dbReference type="Proteomes" id="UP000244336"/>
    </source>
</evidence>
<gene>
    <name evidence="3" type="ORF">GQ55_1G316800</name>
</gene>
<protein>
    <recommendedName>
        <fullName evidence="2">UBX domain-containing protein</fullName>
    </recommendedName>
</protein>
<feature type="compositionally biased region" description="Polar residues" evidence="1">
    <location>
        <begin position="198"/>
        <end position="207"/>
    </location>
</feature>
<organism evidence="3 4">
    <name type="scientific">Panicum hallii var. hallii</name>
    <dbReference type="NCBI Taxonomy" id="1504633"/>
    <lineage>
        <taxon>Eukaryota</taxon>
        <taxon>Viridiplantae</taxon>
        <taxon>Streptophyta</taxon>
        <taxon>Embryophyta</taxon>
        <taxon>Tracheophyta</taxon>
        <taxon>Spermatophyta</taxon>
        <taxon>Magnoliopsida</taxon>
        <taxon>Liliopsida</taxon>
        <taxon>Poales</taxon>
        <taxon>Poaceae</taxon>
        <taxon>PACMAD clade</taxon>
        <taxon>Panicoideae</taxon>
        <taxon>Panicodae</taxon>
        <taxon>Paniceae</taxon>
        <taxon>Panicinae</taxon>
        <taxon>Panicum</taxon>
        <taxon>Panicum sect. Panicum</taxon>
    </lineage>
</organism>
<dbReference type="EMBL" id="CM009749">
    <property type="protein sequence ID" value="PUZ76771.1"/>
    <property type="molecule type" value="Genomic_DNA"/>
</dbReference>
<dbReference type="InterPro" id="IPR029071">
    <property type="entry name" value="Ubiquitin-like_domsf"/>
</dbReference>
<dbReference type="GO" id="GO:0043130">
    <property type="term" value="F:ubiquitin binding"/>
    <property type="evidence" value="ECO:0007669"/>
    <property type="project" value="TreeGrafter"/>
</dbReference>
<accession>A0A2T7F9L6</accession>
<dbReference type="SUPFAM" id="SSF46934">
    <property type="entry name" value="UBA-like"/>
    <property type="match status" value="1"/>
</dbReference>
<dbReference type="PANTHER" id="PTHR23322">
    <property type="entry name" value="FAS-ASSOCIATED PROTEIN"/>
    <property type="match status" value="1"/>
</dbReference>
<reference evidence="3 4" key="1">
    <citation type="submission" date="2018-04" db="EMBL/GenBank/DDBJ databases">
        <title>WGS assembly of Panicum hallii var. hallii HAL2.</title>
        <authorList>
            <person name="Lovell J."/>
            <person name="Jenkins J."/>
            <person name="Lowry D."/>
            <person name="Mamidi S."/>
            <person name="Sreedasyam A."/>
            <person name="Weng X."/>
            <person name="Barry K."/>
            <person name="Bonette J."/>
            <person name="Campitelli B."/>
            <person name="Daum C."/>
            <person name="Gordon S."/>
            <person name="Gould B."/>
            <person name="Lipzen A."/>
            <person name="MacQueen A."/>
            <person name="Palacio-Mejia J."/>
            <person name="Plott C."/>
            <person name="Shakirov E."/>
            <person name="Shu S."/>
            <person name="Yoshinaga Y."/>
            <person name="Zane M."/>
            <person name="Rokhsar D."/>
            <person name="Grimwood J."/>
            <person name="Schmutz J."/>
            <person name="Juenger T."/>
        </authorList>
    </citation>
    <scope>NUCLEOTIDE SEQUENCE [LARGE SCALE GENOMIC DNA]</scope>
    <source>
        <strain evidence="4">cv. HAL2</strain>
    </source>
</reference>
<dbReference type="Proteomes" id="UP000244336">
    <property type="component" value="Chromosome 1"/>
</dbReference>
<sequence>MDKQMVSTFMEITSCESQADAVQHLGSCRWNMDEAINLFFSTGGGGGGGGAGPSGAPAPILPNEEVLIEEEEEGDYGVGVGGENGDDNDVRAPIRARVEALYEDDAYYGDGSTAHDDHSYGEAPHPAPVRIEATGWGDTEPGEIEPTGWGEAEPGDGGQAGGENIYGSQFPDDAEQEDSCNNEDDGRMGSSNEEDDGQYSNMSYSDNEMNDDYEIDMEEDDSYYDASLAEDDTEDGEQPRPARRQQQNSLAEMYQLPFDLMCGGSFHDAKVRAAREDQFLLVNLQTRSGVGDFQSQLHNRDLWSDERAKNVVRGSFVFFLVQKRNSYLHLDECAKVSSFYKLEDDQLPAVLVLDPITGQLLDKRSGAMTPDEFMEYVDGYTKSKPSTMSMPKFVRRTSAPAVAGGEQERPAPASAAAAVEQEPAAPAISAPAAEAVEQEPAAPEISAPAGASCSEQEPAVPAADDDDEPMEGEKMYKLRIRLPDGTTVAKEFGCRRRVASLFAFCRSAVQGHGGGEAEQQRAFRIMRFARGGFEALQGGGGETFEDLGLKYAAVSVVFDA</sequence>
<dbReference type="OrthoDB" id="270602at2759"/>
<dbReference type="AlphaFoldDB" id="A0A2T7F9L6"/>
<dbReference type="Gene3D" id="3.10.20.90">
    <property type="entry name" value="Phosphatidylinositol 3-kinase Catalytic Subunit, Chain A, domain 1"/>
    <property type="match status" value="1"/>
</dbReference>
<dbReference type="STRING" id="1504633.A0A2T7F9L6"/>
<feature type="domain" description="UBX" evidence="2">
    <location>
        <begin position="471"/>
        <end position="557"/>
    </location>
</feature>
<feature type="compositionally biased region" description="Acidic residues" evidence="1">
    <location>
        <begin position="172"/>
        <end position="183"/>
    </location>
</feature>
<dbReference type="PANTHER" id="PTHR23322:SF64">
    <property type="entry name" value="OS02G0640700 PROTEIN"/>
    <property type="match status" value="1"/>
</dbReference>
<evidence type="ECO:0000256" key="1">
    <source>
        <dbReference type="SAM" id="MobiDB-lite"/>
    </source>
</evidence>
<dbReference type="Gene3D" id="1.10.8.10">
    <property type="entry name" value="DNA helicase RuvA subunit, C-terminal domain"/>
    <property type="match status" value="1"/>
</dbReference>
<dbReference type="InterPro" id="IPR036249">
    <property type="entry name" value="Thioredoxin-like_sf"/>
</dbReference>